<dbReference type="EMBL" id="MCGO01000031">
    <property type="protein sequence ID" value="ORY41551.1"/>
    <property type="molecule type" value="Genomic_DNA"/>
</dbReference>
<keyword evidence="3" id="KW-1185">Reference proteome</keyword>
<feature type="compositionally biased region" description="Polar residues" evidence="1">
    <location>
        <begin position="23"/>
        <end position="37"/>
    </location>
</feature>
<comment type="caution">
    <text evidence="2">The sequence shown here is derived from an EMBL/GenBank/DDBJ whole genome shotgun (WGS) entry which is preliminary data.</text>
</comment>
<feature type="region of interest" description="Disordered" evidence="1">
    <location>
        <begin position="17"/>
        <end position="37"/>
    </location>
</feature>
<protein>
    <submittedName>
        <fullName evidence="2">Uncharacterized protein</fullName>
    </submittedName>
</protein>
<reference evidence="2 3" key="1">
    <citation type="submission" date="2016-07" db="EMBL/GenBank/DDBJ databases">
        <title>Pervasive Adenine N6-methylation of Active Genes in Fungi.</title>
        <authorList>
            <consortium name="DOE Joint Genome Institute"/>
            <person name="Mondo S.J."/>
            <person name="Dannebaum R.O."/>
            <person name="Kuo R.C."/>
            <person name="Labutti K."/>
            <person name="Haridas S."/>
            <person name="Kuo A."/>
            <person name="Salamov A."/>
            <person name="Ahrendt S.R."/>
            <person name="Lipzen A."/>
            <person name="Sullivan W."/>
            <person name="Andreopoulos W.B."/>
            <person name="Clum A."/>
            <person name="Lindquist E."/>
            <person name="Daum C."/>
            <person name="Ramamoorthy G.K."/>
            <person name="Gryganskyi A."/>
            <person name="Culley D."/>
            <person name="Magnuson J.K."/>
            <person name="James T.Y."/>
            <person name="O'Malley M.A."/>
            <person name="Stajich J.E."/>
            <person name="Spatafora J.W."/>
            <person name="Visel A."/>
            <person name="Grigoriev I.V."/>
        </authorList>
    </citation>
    <scope>NUCLEOTIDE SEQUENCE [LARGE SCALE GENOMIC DNA]</scope>
    <source>
        <strain evidence="2 3">JEL800</strain>
    </source>
</reference>
<gene>
    <name evidence="2" type="ORF">BCR33DRAFT_335113</name>
</gene>
<organism evidence="2 3">
    <name type="scientific">Rhizoclosmatium globosum</name>
    <dbReference type="NCBI Taxonomy" id="329046"/>
    <lineage>
        <taxon>Eukaryota</taxon>
        <taxon>Fungi</taxon>
        <taxon>Fungi incertae sedis</taxon>
        <taxon>Chytridiomycota</taxon>
        <taxon>Chytridiomycota incertae sedis</taxon>
        <taxon>Chytridiomycetes</taxon>
        <taxon>Chytridiales</taxon>
        <taxon>Chytriomycetaceae</taxon>
        <taxon>Rhizoclosmatium</taxon>
    </lineage>
</organism>
<evidence type="ECO:0000256" key="1">
    <source>
        <dbReference type="SAM" id="MobiDB-lite"/>
    </source>
</evidence>
<dbReference type="AlphaFoldDB" id="A0A1Y2C3H2"/>
<proteinExistence type="predicted"/>
<sequence>MTHPMLFSALTKNDWEKAMADSPNESRNSSETSSGTAAEQLYGPLQISNSREALKSLPSIRGTQAMQYVDDMSDAFLAQSKSSSGKEIRKQVIRLLYSRTKILDACSPIDRLKAIEIMEATKNQFKVHMDHMYAMYGSSAPKIIMGVKFDMGLRMAVIRVVEATTRIIMQQDQLVPLQLYWKSLKKRSTSSHYHRIYRVLLPQTSKRSKRP</sequence>
<evidence type="ECO:0000313" key="2">
    <source>
        <dbReference type="EMBL" id="ORY41551.1"/>
    </source>
</evidence>
<name>A0A1Y2C3H2_9FUNG</name>
<evidence type="ECO:0000313" key="3">
    <source>
        <dbReference type="Proteomes" id="UP000193642"/>
    </source>
</evidence>
<dbReference type="OrthoDB" id="2159737at2759"/>
<dbReference type="Proteomes" id="UP000193642">
    <property type="component" value="Unassembled WGS sequence"/>
</dbReference>
<accession>A0A1Y2C3H2</accession>